<comment type="caution">
    <text evidence="5">The sequence shown here is derived from an EMBL/GenBank/DDBJ whole genome shotgun (WGS) entry which is preliminary data.</text>
</comment>
<dbReference type="Proteomes" id="UP000318307">
    <property type="component" value="Unassembled WGS sequence"/>
</dbReference>
<dbReference type="SUPFAM" id="SSF140931">
    <property type="entry name" value="Fic-like"/>
    <property type="match status" value="1"/>
</dbReference>
<gene>
    <name evidence="5" type="ORF">LZ24_03412</name>
</gene>
<evidence type="ECO:0000259" key="4">
    <source>
        <dbReference type="PROSITE" id="PS51459"/>
    </source>
</evidence>
<evidence type="ECO:0000256" key="2">
    <source>
        <dbReference type="PIRSR" id="PIRSR640198-2"/>
    </source>
</evidence>
<keyword evidence="2" id="KW-0547">Nucleotide-binding</keyword>
<dbReference type="GO" id="GO:0005524">
    <property type="term" value="F:ATP binding"/>
    <property type="evidence" value="ECO:0007669"/>
    <property type="project" value="UniProtKB-KW"/>
</dbReference>
<evidence type="ECO:0000256" key="1">
    <source>
        <dbReference type="PIRSR" id="PIRSR640198-1"/>
    </source>
</evidence>
<dbReference type="InterPro" id="IPR003812">
    <property type="entry name" value="Fido"/>
</dbReference>
<protein>
    <submittedName>
        <fullName evidence="5">Fic/DOC family protein</fullName>
    </submittedName>
</protein>
<feature type="domain" description="Fido" evidence="4">
    <location>
        <begin position="93"/>
        <end position="230"/>
    </location>
</feature>
<dbReference type="AlphaFoldDB" id="A0A562QY74"/>
<accession>A0A562QY74</accession>
<dbReference type="PANTHER" id="PTHR13504">
    <property type="entry name" value="FIDO DOMAIN-CONTAINING PROTEIN DDB_G0283145"/>
    <property type="match status" value="1"/>
</dbReference>
<dbReference type="OrthoDB" id="9813719at2"/>
<organism evidence="5 6">
    <name type="scientific">Desulfobotulus alkaliphilus</name>
    <dbReference type="NCBI Taxonomy" id="622671"/>
    <lineage>
        <taxon>Bacteria</taxon>
        <taxon>Pseudomonadati</taxon>
        <taxon>Thermodesulfobacteriota</taxon>
        <taxon>Desulfobacteria</taxon>
        <taxon>Desulfobacterales</taxon>
        <taxon>Desulfobacteraceae</taxon>
        <taxon>Desulfobotulus</taxon>
    </lineage>
</organism>
<evidence type="ECO:0000313" key="6">
    <source>
        <dbReference type="Proteomes" id="UP000318307"/>
    </source>
</evidence>
<feature type="binding site" evidence="2">
    <location>
        <begin position="176"/>
        <end position="183"/>
    </location>
    <ligand>
        <name>ATP</name>
        <dbReference type="ChEBI" id="CHEBI:30616"/>
    </ligand>
</feature>
<dbReference type="InterPro" id="IPR036597">
    <property type="entry name" value="Fido-like_dom_sf"/>
</dbReference>
<name>A0A562QY74_9BACT</name>
<feature type="binding site" evidence="2">
    <location>
        <begin position="208"/>
        <end position="209"/>
    </location>
    <ligand>
        <name>ATP</name>
        <dbReference type="ChEBI" id="CHEBI:30616"/>
    </ligand>
</feature>
<feature type="site" description="Important for autoinhibition of adenylyltransferase activity" evidence="3">
    <location>
        <position position="44"/>
    </location>
</feature>
<dbReference type="RefSeq" id="WP_144686842.1">
    <property type="nucleotide sequence ID" value="NZ_VLLC01000067.1"/>
</dbReference>
<keyword evidence="6" id="KW-1185">Reference proteome</keyword>
<dbReference type="Pfam" id="PF02661">
    <property type="entry name" value="Fic"/>
    <property type="match status" value="1"/>
</dbReference>
<dbReference type="InterPro" id="IPR040198">
    <property type="entry name" value="Fido_containing"/>
</dbReference>
<evidence type="ECO:0000313" key="5">
    <source>
        <dbReference type="EMBL" id="TWI61755.1"/>
    </source>
</evidence>
<dbReference type="Gene3D" id="1.10.3290.10">
    <property type="entry name" value="Fido-like domain"/>
    <property type="match status" value="1"/>
</dbReference>
<dbReference type="PROSITE" id="PS51459">
    <property type="entry name" value="FIDO"/>
    <property type="match status" value="1"/>
</dbReference>
<dbReference type="EMBL" id="VLLC01000067">
    <property type="protein sequence ID" value="TWI61755.1"/>
    <property type="molecule type" value="Genomic_DNA"/>
</dbReference>
<feature type="active site" evidence="1">
    <location>
        <position position="172"/>
    </location>
</feature>
<reference evidence="5 6" key="1">
    <citation type="submission" date="2019-07" db="EMBL/GenBank/DDBJ databases">
        <title>Genome sequencing of 100 strains of the haloalkaliphilic chemolithoautotrophic sulfur-oxidizing bacterium Thioalkalivibrio.</title>
        <authorList>
            <person name="Muyzer G."/>
        </authorList>
    </citation>
    <scope>NUCLEOTIDE SEQUENCE [LARGE SCALE GENOMIC DNA]</scope>
    <source>
        <strain evidence="5 6">ASO4-4</strain>
    </source>
</reference>
<dbReference type="PANTHER" id="PTHR13504:SF38">
    <property type="entry name" value="FIDO DOMAIN-CONTAINING PROTEIN"/>
    <property type="match status" value="1"/>
</dbReference>
<sequence length="247" mass="28388">MIQFNKLDKLKQKLDAFRPLPPEIVSNLHEDLVLRWTYHSNAIEGNTLTLKETKVALEGITIGGKTMQEHFEVINHREAIFFVEDLVRKNETLSEWHITSIHQLILKNIDDRNAGTYRKTNVIISGADHIPPDAVQVQSEMQRFVNWYQTGAKSLHPVERAARVHADFVKIHPFVDGNGRTSRLLMNLELMKSGFPPVILPVEKRLEYYEALDTAHTKNNYDPFLTLVSDIVESGFRPYWHALGVNP</sequence>
<keyword evidence="2" id="KW-0067">ATP-binding</keyword>
<evidence type="ECO:0000256" key="3">
    <source>
        <dbReference type="PIRSR" id="PIRSR640198-3"/>
    </source>
</evidence>
<proteinExistence type="predicted"/>